<keyword evidence="1" id="KW-0614">Plasmid</keyword>
<geneLocation type="plasmid" evidence="1 2">
    <name>pR132502</name>
</geneLocation>
<dbReference type="EMBL" id="CP001624">
    <property type="protein sequence ID" value="ACS59929.1"/>
    <property type="molecule type" value="Genomic_DNA"/>
</dbReference>
<proteinExistence type="predicted"/>
<dbReference type="OrthoDB" id="8389895at2"/>
<sequence length="82" mass="9232">MIDLNLSLQTKDVNVLTEAVRTWYRHNRVTPTERATELLCSAAVDLFSQGHRTPEELVTLLIMKFDSPLSLKINAATSTAHH</sequence>
<dbReference type="AlphaFoldDB" id="C6B771"/>
<reference evidence="1 2" key="1">
    <citation type="journal article" date="2010" name="Stand. Genomic Sci.">
        <title>Complete genome sequence of Rhizobium leguminosarum bv. trifolii strain WSM1325, an effective microsymbiont of annual Mediterranean clovers.</title>
        <authorList>
            <person name="Reeve W."/>
            <person name="O'Hara G."/>
            <person name="Chain P."/>
            <person name="Ardley J."/>
            <person name="Brau L."/>
            <person name="Nandesena K."/>
            <person name="Tiwari R."/>
            <person name="Copeland A."/>
            <person name="Nolan M."/>
            <person name="Han C."/>
            <person name="Brettin T."/>
            <person name="Land M."/>
            <person name="Ovchinikova G."/>
            <person name="Ivanova N."/>
            <person name="Mavromatis K."/>
            <person name="Markowitz V."/>
            <person name="Kyrpides N."/>
            <person name="Melino V."/>
            <person name="Denton M."/>
            <person name="Yates R."/>
            <person name="Howieson J."/>
        </authorList>
    </citation>
    <scope>NUCLEOTIDE SEQUENCE [LARGE SCALE GENOMIC DNA]</scope>
    <source>
        <strain evidence="1 2">WSM1325</strain>
        <plasmid evidence="2">Plasmid pR132502</plasmid>
    </source>
</reference>
<protein>
    <submittedName>
        <fullName evidence="1">Uncharacterized protein</fullName>
    </submittedName>
</protein>
<name>C6B771_RHILS</name>
<dbReference type="Proteomes" id="UP000002256">
    <property type="component" value="Plasmid pR132502"/>
</dbReference>
<gene>
    <name evidence="1" type="ordered locus">Rleg_6896</name>
</gene>
<dbReference type="KEGG" id="rlg:Rleg_6896"/>
<evidence type="ECO:0000313" key="2">
    <source>
        <dbReference type="Proteomes" id="UP000002256"/>
    </source>
</evidence>
<evidence type="ECO:0000313" key="1">
    <source>
        <dbReference type="EMBL" id="ACS59929.1"/>
    </source>
</evidence>
<dbReference type="HOGENOM" id="CLU_175574_0_0_5"/>
<accession>C6B771</accession>
<organism evidence="1 2">
    <name type="scientific">Rhizobium leguminosarum bv. trifolii (strain WSM1325)</name>
    <dbReference type="NCBI Taxonomy" id="395491"/>
    <lineage>
        <taxon>Bacteria</taxon>
        <taxon>Pseudomonadati</taxon>
        <taxon>Pseudomonadota</taxon>
        <taxon>Alphaproteobacteria</taxon>
        <taxon>Hyphomicrobiales</taxon>
        <taxon>Rhizobiaceae</taxon>
        <taxon>Rhizobium/Agrobacterium group</taxon>
        <taxon>Rhizobium</taxon>
    </lineage>
</organism>